<dbReference type="Proteomes" id="UP000027822">
    <property type="component" value="Unassembled WGS sequence"/>
</dbReference>
<reference evidence="1 2" key="1">
    <citation type="submission" date="2014-06" db="EMBL/GenBank/DDBJ databases">
        <title>Draft genome sequence of Bacillus manliponensis JCM 15802 (MCCC 1A00708).</title>
        <authorList>
            <person name="Lai Q."/>
            <person name="Liu Y."/>
            <person name="Shao Z."/>
        </authorList>
    </citation>
    <scope>NUCLEOTIDE SEQUENCE [LARGE SCALE GENOMIC DNA]</scope>
    <source>
        <strain evidence="1 2">JCM 15802</strain>
    </source>
</reference>
<dbReference type="GO" id="GO:0003677">
    <property type="term" value="F:DNA binding"/>
    <property type="evidence" value="ECO:0007669"/>
    <property type="project" value="InterPro"/>
</dbReference>
<protein>
    <submittedName>
        <fullName evidence="1">Uncharacterized protein</fullName>
    </submittedName>
</protein>
<proteinExistence type="predicted"/>
<dbReference type="OrthoDB" id="2455104at2"/>
<dbReference type="AlphaFoldDB" id="A0A073K8J0"/>
<dbReference type="STRING" id="574376.BAMA_04785"/>
<dbReference type="Gene3D" id="1.10.260.40">
    <property type="entry name" value="lambda repressor-like DNA-binding domains"/>
    <property type="match status" value="1"/>
</dbReference>
<dbReference type="eggNOG" id="COG1813">
    <property type="taxonomic scope" value="Bacteria"/>
</dbReference>
<evidence type="ECO:0000313" key="1">
    <source>
        <dbReference type="EMBL" id="KEK18578.1"/>
    </source>
</evidence>
<accession>A0A073K8J0</accession>
<name>A0A073K8J0_9BACI</name>
<dbReference type="RefSeq" id="WP_034640649.1">
    <property type="nucleotide sequence ID" value="NZ_CBCSJC010000014.1"/>
</dbReference>
<dbReference type="InterPro" id="IPR010982">
    <property type="entry name" value="Lambda_DNA-bd_dom_sf"/>
</dbReference>
<comment type="caution">
    <text evidence="1">The sequence shown here is derived from an EMBL/GenBank/DDBJ whole genome shotgun (WGS) entry which is preliminary data.</text>
</comment>
<keyword evidence="2" id="KW-1185">Reference proteome</keyword>
<sequence>MDQFIHNFNDALLISEPLYKNNEVLWTKWNNYVEDAKSNSTKIITSQYASPSFSALLVWVMRKQEEGESLLHIYKNIEMYKDEIHRQVGPIIRDEFKEDIVFNDNDAQQEIVEKVEPALIEHEEDYYAVNNSSVYYKLRDGIAKNNFEEDQDRKVLQYEIETKGQSSIAQLSSHKDGDLRIRNTEEAARWTTLMNDVMSNMDDLTADCLDAITIQWLNQAKSPEDFIDFSYEQVLEMCSIPKTVVGKNEYYRAEDKIKVAKRLAALASIFIYLNDDNEVVVLNEEDSEKVEVKREVIKRLFVLDSVVLWRHNTTNEYMGIESCRIKPGSFLTSYLYGSANTTALLSKKALEYNSYRYKYHKRLIRYLTWQWRIRQVYVSLSKPFSIGGEKGLLAVLDIPKTWKPNRIKEQLEDVLMDLEREQVISKWEYSEPLDEEKIGKKNWFKNYYAKLGITILPPHELLEQMEKYVDKKVIDYSEVPSVKVKETKVSKESPETDMELIRNKLIEVQTKQKISIREIAEEISLSPSTLSRFCNKKTKRMSKQAMDKLSKWYERRKLIESL</sequence>
<dbReference type="EMBL" id="JOTN01000013">
    <property type="protein sequence ID" value="KEK18578.1"/>
    <property type="molecule type" value="Genomic_DNA"/>
</dbReference>
<organism evidence="1 2">
    <name type="scientific">Bacillus manliponensis</name>
    <dbReference type="NCBI Taxonomy" id="574376"/>
    <lineage>
        <taxon>Bacteria</taxon>
        <taxon>Bacillati</taxon>
        <taxon>Bacillota</taxon>
        <taxon>Bacilli</taxon>
        <taxon>Bacillales</taxon>
        <taxon>Bacillaceae</taxon>
        <taxon>Bacillus</taxon>
        <taxon>Bacillus cereus group</taxon>
    </lineage>
</organism>
<gene>
    <name evidence="1" type="ORF">BAMA_04785</name>
</gene>
<dbReference type="SUPFAM" id="SSF47413">
    <property type="entry name" value="lambda repressor-like DNA-binding domains"/>
    <property type="match status" value="1"/>
</dbReference>
<evidence type="ECO:0000313" key="2">
    <source>
        <dbReference type="Proteomes" id="UP000027822"/>
    </source>
</evidence>